<dbReference type="Gene3D" id="2.40.10.220">
    <property type="entry name" value="predicted glycosyltransferase like domains"/>
    <property type="match status" value="1"/>
</dbReference>
<reference evidence="1 2" key="1">
    <citation type="journal article" date="2016" name="Nat. Commun.">
        <title>Thousands of microbial genomes shed light on interconnected biogeochemical processes in an aquifer system.</title>
        <authorList>
            <person name="Anantharaman K."/>
            <person name="Brown C.T."/>
            <person name="Hug L.A."/>
            <person name="Sharon I."/>
            <person name="Castelle C.J."/>
            <person name="Probst A.J."/>
            <person name="Thomas B.C."/>
            <person name="Singh A."/>
            <person name="Wilkins M.J."/>
            <person name="Karaoz U."/>
            <person name="Brodie E.L."/>
            <person name="Williams K.H."/>
            <person name="Hubbard S.S."/>
            <person name="Banfield J.F."/>
        </authorList>
    </citation>
    <scope>NUCLEOTIDE SEQUENCE [LARGE SCALE GENOMIC DNA]</scope>
</reference>
<dbReference type="AlphaFoldDB" id="A0A1F6UGR7"/>
<gene>
    <name evidence="1" type="ORF">A2V58_04875</name>
</gene>
<dbReference type="Proteomes" id="UP000177950">
    <property type="component" value="Unassembled WGS sequence"/>
</dbReference>
<protein>
    <recommendedName>
        <fullName evidence="3">PilZ domain-containing protein</fullName>
    </recommendedName>
</protein>
<comment type="caution">
    <text evidence="1">The sequence shown here is derived from an EMBL/GenBank/DDBJ whole genome shotgun (WGS) entry which is preliminary data.</text>
</comment>
<sequence>MFLVTDTDTPPLESLVDLEFTLDRAGLSVHHQMTGQVVHVNAEGIGVMFCDFDSGTLRSMRKTLAS</sequence>
<evidence type="ECO:0008006" key="3">
    <source>
        <dbReference type="Google" id="ProtNLM"/>
    </source>
</evidence>
<evidence type="ECO:0000313" key="2">
    <source>
        <dbReference type="Proteomes" id="UP000177950"/>
    </source>
</evidence>
<dbReference type="EMBL" id="MFSV01000184">
    <property type="protein sequence ID" value="OGI56579.1"/>
    <property type="molecule type" value="Genomic_DNA"/>
</dbReference>
<name>A0A1F6UGR7_9PROT</name>
<evidence type="ECO:0000313" key="1">
    <source>
        <dbReference type="EMBL" id="OGI56579.1"/>
    </source>
</evidence>
<accession>A0A1F6UGR7</accession>
<organism evidence="1 2">
    <name type="scientific">Candidatus Muproteobacteria bacterium RBG_19FT_COMBO_61_10</name>
    <dbReference type="NCBI Taxonomy" id="1817761"/>
    <lineage>
        <taxon>Bacteria</taxon>
        <taxon>Pseudomonadati</taxon>
        <taxon>Pseudomonadota</taxon>
        <taxon>Candidatus Muproteobacteria</taxon>
    </lineage>
</organism>
<proteinExistence type="predicted"/>